<dbReference type="InterPro" id="IPR023016">
    <property type="entry name" value="HisA/PriA"/>
</dbReference>
<comment type="catalytic activity">
    <reaction evidence="1 9">
        <text>1-(5-phospho-beta-D-ribosyl)-5-[(5-phospho-beta-D-ribosylamino)methylideneamino]imidazole-4-carboxamide = 5-[(5-phospho-1-deoxy-D-ribulos-1-ylimino)methylamino]-1-(5-phospho-beta-D-ribosyl)imidazole-4-carboxamide</text>
        <dbReference type="Rhea" id="RHEA:15469"/>
        <dbReference type="ChEBI" id="CHEBI:58435"/>
        <dbReference type="ChEBI" id="CHEBI:58525"/>
        <dbReference type="EC" id="5.3.1.16"/>
    </reaction>
</comment>
<comment type="pathway">
    <text evidence="3 9">Amino-acid biosynthesis; L-histidine biosynthesis; L-histidine from 5-phospho-alpha-D-ribose 1-diphosphate: step 4/9.</text>
</comment>
<dbReference type="EC" id="5.3.1.16" evidence="9"/>
<evidence type="ECO:0000256" key="10">
    <source>
        <dbReference type="RuleBase" id="RU003657"/>
    </source>
</evidence>
<dbReference type="OrthoDB" id="9807749at2"/>
<feature type="active site" description="Proton acceptor" evidence="9">
    <location>
        <position position="9"/>
    </location>
</feature>
<evidence type="ECO:0000256" key="6">
    <source>
        <dbReference type="ARBA" id="ARBA00022605"/>
    </source>
</evidence>
<sequence length="240" mass="24824">MLTLLPAVDVRGGKAVMRQGASGMDCASPVQIVRAYVDEGATWIHLVDLDAAFGTGDNRSLLSAIIRGLHGRVSIELSGGVHDEESLAAAIGAGVQRVNISTAALADMPWVVQALHRHGGSLAVCLDVRGRTLSARGGAYEGGDVFDALDKLDDAGCSRYIVTDVAHDGMMNGPNMALLRGVASHTTAHVTASGGIAGLEDLRTLKELSEGECPNLDAVIVGKALYAGAFTLAQALKAVR</sequence>
<dbReference type="PANTHER" id="PTHR43090:SF2">
    <property type="entry name" value="1-(5-PHOSPHORIBOSYL)-5-[(5-PHOSPHORIBOSYLAMINO)METHYLIDENEAMINO] IMIDAZOLE-4-CARBOXAMIDE ISOMERASE"/>
    <property type="match status" value="1"/>
</dbReference>
<evidence type="ECO:0000313" key="11">
    <source>
        <dbReference type="EMBL" id="KFF30631.1"/>
    </source>
</evidence>
<dbReference type="InterPro" id="IPR044524">
    <property type="entry name" value="Isoase_HisA-like"/>
</dbReference>
<comment type="subcellular location">
    <subcellularLocation>
        <location evidence="2 9">Cytoplasm</location>
    </subcellularLocation>
</comment>
<dbReference type="STRING" id="1341695.BBOMB_1497"/>
<dbReference type="GO" id="GO:0003949">
    <property type="term" value="F:1-(5-phosphoribosyl)-5-[(5-phosphoribosylamino)methylideneamino]imidazole-4-carboxamide isomerase activity"/>
    <property type="evidence" value="ECO:0007669"/>
    <property type="project" value="UniProtKB-UniRule"/>
</dbReference>
<dbReference type="EMBL" id="ATLK01000002">
    <property type="protein sequence ID" value="KFF30631.1"/>
    <property type="molecule type" value="Genomic_DNA"/>
</dbReference>
<dbReference type="CDD" id="cd04732">
    <property type="entry name" value="HisA"/>
    <property type="match status" value="1"/>
</dbReference>
<dbReference type="AlphaFoldDB" id="A0A086BNW7"/>
<dbReference type="GO" id="GO:0005737">
    <property type="term" value="C:cytoplasm"/>
    <property type="evidence" value="ECO:0007669"/>
    <property type="project" value="UniProtKB-SubCell"/>
</dbReference>
<dbReference type="InterPro" id="IPR006062">
    <property type="entry name" value="His_biosynth"/>
</dbReference>
<protein>
    <recommendedName>
        <fullName evidence="9">1-(5-phosphoribosyl)-5-[(5-phosphoribosylamino)methylideneamino] imidazole-4-carboxamide isomerase</fullName>
        <ecNumber evidence="9">5.3.1.16</ecNumber>
    </recommendedName>
    <alternativeName>
        <fullName evidence="9">Phosphoribosylformimino-5-aminoimidazole carboxamide ribotide isomerase</fullName>
    </alternativeName>
</protein>
<keyword evidence="12" id="KW-1185">Reference proteome</keyword>
<keyword evidence="5 9" id="KW-0963">Cytoplasm</keyword>
<evidence type="ECO:0000256" key="7">
    <source>
        <dbReference type="ARBA" id="ARBA00023102"/>
    </source>
</evidence>
<dbReference type="eggNOG" id="COG0106">
    <property type="taxonomic scope" value="Bacteria"/>
</dbReference>
<gene>
    <name evidence="9" type="primary">hisA</name>
    <name evidence="11" type="ORF">BBOMB_1497</name>
</gene>
<evidence type="ECO:0000256" key="2">
    <source>
        <dbReference type="ARBA" id="ARBA00004496"/>
    </source>
</evidence>
<evidence type="ECO:0000256" key="1">
    <source>
        <dbReference type="ARBA" id="ARBA00000901"/>
    </source>
</evidence>
<keyword evidence="8 9" id="KW-0413">Isomerase</keyword>
<dbReference type="InterPro" id="IPR013785">
    <property type="entry name" value="Aldolase_TIM"/>
</dbReference>
<reference evidence="11 12" key="1">
    <citation type="journal article" date="2014" name="Appl. Environ. Microbiol.">
        <title>Genomic encyclopedia of type strains of the genus Bifidobacterium.</title>
        <authorList>
            <person name="Milani C."/>
            <person name="Lugli G.A."/>
            <person name="Duranti S."/>
            <person name="Turroni F."/>
            <person name="Bottacini F."/>
            <person name="Mangifesta M."/>
            <person name="Sanchez B."/>
            <person name="Viappiani A."/>
            <person name="Mancabelli L."/>
            <person name="Taminiau B."/>
            <person name="Delcenserie V."/>
            <person name="Barrangou R."/>
            <person name="Margolles A."/>
            <person name="van Sinderen D."/>
            <person name="Ventura M."/>
        </authorList>
    </citation>
    <scope>NUCLEOTIDE SEQUENCE [LARGE SCALE GENOMIC DNA]</scope>
    <source>
        <strain evidence="11 12">DSM 19703</strain>
    </source>
</reference>
<keyword evidence="6 9" id="KW-0028">Amino-acid biosynthesis</keyword>
<dbReference type="SUPFAM" id="SSF51366">
    <property type="entry name" value="Ribulose-phoshate binding barrel"/>
    <property type="match status" value="1"/>
</dbReference>
<evidence type="ECO:0000256" key="5">
    <source>
        <dbReference type="ARBA" id="ARBA00022490"/>
    </source>
</evidence>
<keyword evidence="7 9" id="KW-0368">Histidine biosynthesis</keyword>
<accession>A0A086BNW7</accession>
<feature type="active site" description="Proton donor" evidence="9">
    <location>
        <position position="127"/>
    </location>
</feature>
<evidence type="ECO:0000256" key="9">
    <source>
        <dbReference type="HAMAP-Rule" id="MF_01014"/>
    </source>
</evidence>
<dbReference type="Proteomes" id="UP000028730">
    <property type="component" value="Unassembled WGS sequence"/>
</dbReference>
<dbReference type="HAMAP" id="MF_01014">
    <property type="entry name" value="HisA"/>
    <property type="match status" value="1"/>
</dbReference>
<evidence type="ECO:0000256" key="4">
    <source>
        <dbReference type="ARBA" id="ARBA00009667"/>
    </source>
</evidence>
<name>A0A086BNW7_9BIFI</name>
<dbReference type="InterPro" id="IPR011060">
    <property type="entry name" value="RibuloseP-bd_barrel"/>
</dbReference>
<evidence type="ECO:0000313" key="12">
    <source>
        <dbReference type="Proteomes" id="UP000028730"/>
    </source>
</evidence>
<dbReference type="Pfam" id="PF00977">
    <property type="entry name" value="His_biosynth"/>
    <property type="match status" value="1"/>
</dbReference>
<proteinExistence type="inferred from homology"/>
<evidence type="ECO:0000256" key="3">
    <source>
        <dbReference type="ARBA" id="ARBA00005133"/>
    </source>
</evidence>
<comment type="similarity">
    <text evidence="4 9 10">Belongs to the HisA/HisF family.</text>
</comment>
<dbReference type="RefSeq" id="WP_044087779.1">
    <property type="nucleotide sequence ID" value="NZ_ATLK01000002.1"/>
</dbReference>
<dbReference type="PANTHER" id="PTHR43090">
    <property type="entry name" value="1-(5-PHOSPHORIBOSYL)-5-[(5-PHOSPHORIBOSYLAMINO)METHYLIDENEAMINO] IMIDAZOLE-4-CARBOXAMIDE ISOMERASE"/>
    <property type="match status" value="1"/>
</dbReference>
<organism evidence="11 12">
    <name type="scientific">Bifidobacterium bombi DSM 19703</name>
    <dbReference type="NCBI Taxonomy" id="1341695"/>
    <lineage>
        <taxon>Bacteria</taxon>
        <taxon>Bacillati</taxon>
        <taxon>Actinomycetota</taxon>
        <taxon>Actinomycetes</taxon>
        <taxon>Bifidobacteriales</taxon>
        <taxon>Bifidobacteriaceae</taxon>
        <taxon>Bifidobacterium</taxon>
    </lineage>
</organism>
<dbReference type="Gene3D" id="3.20.20.70">
    <property type="entry name" value="Aldolase class I"/>
    <property type="match status" value="1"/>
</dbReference>
<dbReference type="UniPathway" id="UPA00031">
    <property type="reaction ID" value="UER00009"/>
</dbReference>
<dbReference type="GO" id="GO:0000162">
    <property type="term" value="P:L-tryptophan biosynthetic process"/>
    <property type="evidence" value="ECO:0007669"/>
    <property type="project" value="TreeGrafter"/>
</dbReference>
<dbReference type="GO" id="GO:0000105">
    <property type="term" value="P:L-histidine biosynthetic process"/>
    <property type="evidence" value="ECO:0007669"/>
    <property type="project" value="UniProtKB-UniRule"/>
</dbReference>
<comment type="caution">
    <text evidence="11">The sequence shown here is derived from an EMBL/GenBank/DDBJ whole genome shotgun (WGS) entry which is preliminary data.</text>
</comment>
<evidence type="ECO:0000256" key="8">
    <source>
        <dbReference type="ARBA" id="ARBA00023235"/>
    </source>
</evidence>